<dbReference type="Proteomes" id="UP001162156">
    <property type="component" value="Unassembled WGS sequence"/>
</dbReference>
<protein>
    <recommendedName>
        <fullName evidence="1">PiggyBac transposable element-derived protein domain-containing protein</fullName>
    </recommendedName>
</protein>
<proteinExistence type="predicted"/>
<accession>A0AAV8XIS1</accession>
<reference evidence="2" key="1">
    <citation type="journal article" date="2023" name="Insect Mol. Biol.">
        <title>Genome sequencing provides insights into the evolution of gene families encoding plant cell wall-degrading enzymes in longhorned beetles.</title>
        <authorList>
            <person name="Shin N.R."/>
            <person name="Okamura Y."/>
            <person name="Kirsch R."/>
            <person name="Pauchet Y."/>
        </authorList>
    </citation>
    <scope>NUCLEOTIDE SEQUENCE</scope>
    <source>
        <strain evidence="2">RBIC_L_NR</strain>
    </source>
</reference>
<keyword evidence="3" id="KW-1185">Reference proteome</keyword>
<sequence>MKVSDERFQWQKENIVPKIHNFVVDNSGCKTENLSGTSTILEVLESFFSRNIMEKITNEINKYYDFVVSQTIPTERSRLKNWKQTNVEELFIFLAVSFLMAQVKKQRIVDYWSRDRIIETPMFHEIMSRDRYLIILRLLHFCDNSNVDKNDHIFKIRSIIDYFRETFRNSMYPFENIVIDESLMLFKGQLSHRQYIPSKRHRFEIKFFKIVDCETGYILDFLIYTGASTEIKEYSNTLGKSGNIVMTLTEPYWGMRHKLFTDNWYTSPALYQTLFDKKMNCCGIVKTNRKNMPPLNEKLDTGEPCFFLQTTYLP</sequence>
<name>A0AAV8XIS1_9CUCU</name>
<dbReference type="EMBL" id="JANEYF010003167">
    <property type="protein sequence ID" value="KAJ8938675.1"/>
    <property type="molecule type" value="Genomic_DNA"/>
</dbReference>
<evidence type="ECO:0000259" key="1">
    <source>
        <dbReference type="Pfam" id="PF13843"/>
    </source>
</evidence>
<dbReference type="InterPro" id="IPR029526">
    <property type="entry name" value="PGBD"/>
</dbReference>
<dbReference type="Pfam" id="PF13843">
    <property type="entry name" value="DDE_Tnp_1_7"/>
    <property type="match status" value="1"/>
</dbReference>
<evidence type="ECO:0000313" key="3">
    <source>
        <dbReference type="Proteomes" id="UP001162156"/>
    </source>
</evidence>
<dbReference type="AlphaFoldDB" id="A0AAV8XIS1"/>
<feature type="domain" description="PiggyBac transposable element-derived protein" evidence="1">
    <location>
        <begin position="42"/>
        <end position="294"/>
    </location>
</feature>
<dbReference type="PANTHER" id="PTHR46599:SF3">
    <property type="entry name" value="PIGGYBAC TRANSPOSABLE ELEMENT-DERIVED PROTEIN 4"/>
    <property type="match status" value="1"/>
</dbReference>
<organism evidence="2 3">
    <name type="scientific">Rhamnusium bicolor</name>
    <dbReference type="NCBI Taxonomy" id="1586634"/>
    <lineage>
        <taxon>Eukaryota</taxon>
        <taxon>Metazoa</taxon>
        <taxon>Ecdysozoa</taxon>
        <taxon>Arthropoda</taxon>
        <taxon>Hexapoda</taxon>
        <taxon>Insecta</taxon>
        <taxon>Pterygota</taxon>
        <taxon>Neoptera</taxon>
        <taxon>Endopterygota</taxon>
        <taxon>Coleoptera</taxon>
        <taxon>Polyphaga</taxon>
        <taxon>Cucujiformia</taxon>
        <taxon>Chrysomeloidea</taxon>
        <taxon>Cerambycidae</taxon>
        <taxon>Lepturinae</taxon>
        <taxon>Rhagiini</taxon>
        <taxon>Rhamnusium</taxon>
    </lineage>
</organism>
<comment type="caution">
    <text evidence="2">The sequence shown here is derived from an EMBL/GenBank/DDBJ whole genome shotgun (WGS) entry which is preliminary data.</text>
</comment>
<dbReference type="PANTHER" id="PTHR46599">
    <property type="entry name" value="PIGGYBAC TRANSPOSABLE ELEMENT-DERIVED PROTEIN 4"/>
    <property type="match status" value="1"/>
</dbReference>
<gene>
    <name evidence="2" type="ORF">NQ314_011376</name>
</gene>
<evidence type="ECO:0000313" key="2">
    <source>
        <dbReference type="EMBL" id="KAJ8938675.1"/>
    </source>
</evidence>